<evidence type="ECO:0000256" key="1">
    <source>
        <dbReference type="ARBA" id="ARBA00022630"/>
    </source>
</evidence>
<dbReference type="Proteomes" id="UP001366166">
    <property type="component" value="Chromosome"/>
</dbReference>
<feature type="domain" description="NADH:flavin oxidoreductase/NADH oxidase N-terminal" evidence="3">
    <location>
        <begin position="3"/>
        <end position="334"/>
    </location>
</feature>
<dbReference type="GO" id="GO:0016491">
    <property type="term" value="F:oxidoreductase activity"/>
    <property type="evidence" value="ECO:0007669"/>
    <property type="project" value="UniProtKB-KW"/>
</dbReference>
<protein>
    <submittedName>
        <fullName evidence="4">NADH-dependent flavin oxidoreductase</fullName>
    </submittedName>
</protein>
<evidence type="ECO:0000313" key="4">
    <source>
        <dbReference type="EMBL" id="BEQ15045.1"/>
    </source>
</evidence>
<gene>
    <name evidence="4" type="ORF">FAK_21110</name>
</gene>
<dbReference type="EMBL" id="AP028679">
    <property type="protein sequence ID" value="BEQ15045.1"/>
    <property type="molecule type" value="Genomic_DNA"/>
</dbReference>
<dbReference type="GO" id="GO:0010181">
    <property type="term" value="F:FMN binding"/>
    <property type="evidence" value="ECO:0007669"/>
    <property type="project" value="InterPro"/>
</dbReference>
<dbReference type="InterPro" id="IPR051799">
    <property type="entry name" value="NADH_flavin_oxidoreductase"/>
</dbReference>
<name>A0AAU9EE08_9BACT</name>
<dbReference type="InterPro" id="IPR013785">
    <property type="entry name" value="Aldolase_TIM"/>
</dbReference>
<dbReference type="Gene3D" id="3.20.20.70">
    <property type="entry name" value="Aldolase class I"/>
    <property type="match status" value="1"/>
</dbReference>
<proteinExistence type="predicted"/>
<organism evidence="4 5">
    <name type="scientific">Desulfoferula mesophila</name>
    <dbReference type="NCBI Taxonomy" id="3058419"/>
    <lineage>
        <taxon>Bacteria</taxon>
        <taxon>Pseudomonadati</taxon>
        <taxon>Thermodesulfobacteriota</taxon>
        <taxon>Desulfarculia</taxon>
        <taxon>Desulfarculales</taxon>
        <taxon>Desulfarculaceae</taxon>
        <taxon>Desulfoferula</taxon>
    </lineage>
</organism>
<dbReference type="Pfam" id="PF00724">
    <property type="entry name" value="Oxidored_FMN"/>
    <property type="match status" value="1"/>
</dbReference>
<dbReference type="PANTHER" id="PTHR43656">
    <property type="entry name" value="BINDING OXIDOREDUCTASE, PUTATIVE (AFU_ORTHOLOGUE AFUA_2G08260)-RELATED"/>
    <property type="match status" value="1"/>
</dbReference>
<accession>A0AAU9EE08</accession>
<keyword evidence="2" id="KW-0560">Oxidoreductase</keyword>
<dbReference type="SUPFAM" id="SSF51395">
    <property type="entry name" value="FMN-linked oxidoreductases"/>
    <property type="match status" value="1"/>
</dbReference>
<dbReference type="AlphaFoldDB" id="A0AAU9EE08"/>
<dbReference type="CDD" id="cd02803">
    <property type="entry name" value="OYE_like_FMN_family"/>
    <property type="match status" value="1"/>
</dbReference>
<dbReference type="PANTHER" id="PTHR43656:SF2">
    <property type="entry name" value="BINDING OXIDOREDUCTASE, PUTATIVE (AFU_ORTHOLOGUE AFUA_2G08260)-RELATED"/>
    <property type="match status" value="1"/>
</dbReference>
<evidence type="ECO:0000259" key="3">
    <source>
        <dbReference type="Pfam" id="PF00724"/>
    </source>
</evidence>
<dbReference type="InterPro" id="IPR001155">
    <property type="entry name" value="OxRdtase_FMN_N"/>
</dbReference>
<reference evidence="5" key="1">
    <citation type="journal article" date="2023" name="Arch. Microbiol.">
        <title>Desulfoferula mesophilus gen. nov. sp. nov., a mesophilic sulfate-reducing bacterium isolated from a brackish lake sediment.</title>
        <authorList>
            <person name="Watanabe T."/>
            <person name="Yabe T."/>
            <person name="Tsuji J.M."/>
            <person name="Fukui M."/>
        </authorList>
    </citation>
    <scope>NUCLEOTIDE SEQUENCE [LARGE SCALE GENOMIC DNA]</scope>
    <source>
        <strain evidence="5">12FAK</strain>
    </source>
</reference>
<dbReference type="RefSeq" id="WP_338598902.1">
    <property type="nucleotide sequence ID" value="NZ_AP028679.1"/>
</dbReference>
<keyword evidence="1" id="KW-0285">Flavoprotein</keyword>
<sequence>MADIFTPWKIKDLSIPNRLVRSATWEGLADDDGVPSHELINALADLAEGGVGLIITGYAYISPEGRGLPKQTGAHIDALVGPLTRISDAVHKSGGLVAMQIVHAGGQTKADWIGQQPIGPSAMLNPAFGEEVAEMSLMQIEDTIEAFALAAARVRAAGFDAVELHGAHGYLINQFLSPLTNQRTDDYGGSPANRARFAYEVLAATRQAVGPTYPVFIKLNSYDAVEGGLTLEESLPVAQGLAQRGMNAIEVSGGTPAAGKLSPSRVVKQAEEEGYFLANAAAIKKAVSCPVICVGGWRSKSQVEKALDQVDAVAMSRPFIRQPDLAKRWQAGEEKATCISCNQCFKVGMQQGLGCGQELKKQEKAQG</sequence>
<keyword evidence="5" id="KW-1185">Reference proteome</keyword>
<evidence type="ECO:0000256" key="2">
    <source>
        <dbReference type="ARBA" id="ARBA00023002"/>
    </source>
</evidence>
<evidence type="ECO:0000313" key="5">
    <source>
        <dbReference type="Proteomes" id="UP001366166"/>
    </source>
</evidence>
<dbReference type="KEGG" id="dmp:FAK_21110"/>